<feature type="compositionally biased region" description="Polar residues" evidence="1">
    <location>
        <begin position="50"/>
        <end position="74"/>
    </location>
</feature>
<dbReference type="Proteomes" id="UP000265798">
    <property type="component" value="Unassembled WGS sequence"/>
</dbReference>
<dbReference type="EMBL" id="QHCT01000001">
    <property type="protein sequence ID" value="RHX93016.1"/>
    <property type="molecule type" value="Genomic_DNA"/>
</dbReference>
<gene>
    <name evidence="2" type="ORF">DLM75_07655</name>
</gene>
<protein>
    <submittedName>
        <fullName evidence="2">Uncharacterized protein</fullName>
    </submittedName>
</protein>
<name>A0A396ZH60_9LEPT</name>
<evidence type="ECO:0000313" key="3">
    <source>
        <dbReference type="Proteomes" id="UP000265798"/>
    </source>
</evidence>
<evidence type="ECO:0000313" key="2">
    <source>
        <dbReference type="EMBL" id="RHX93016.1"/>
    </source>
</evidence>
<proteinExistence type="predicted"/>
<feature type="region of interest" description="Disordered" evidence="1">
    <location>
        <begin position="19"/>
        <end position="74"/>
    </location>
</feature>
<organism evidence="2 3">
    <name type="scientific">Leptospira stimsonii</name>
    <dbReference type="NCBI Taxonomy" id="2202203"/>
    <lineage>
        <taxon>Bacteria</taxon>
        <taxon>Pseudomonadati</taxon>
        <taxon>Spirochaetota</taxon>
        <taxon>Spirochaetia</taxon>
        <taxon>Leptospirales</taxon>
        <taxon>Leptospiraceae</taxon>
        <taxon>Leptospira</taxon>
    </lineage>
</organism>
<evidence type="ECO:0000256" key="1">
    <source>
        <dbReference type="SAM" id="MobiDB-lite"/>
    </source>
</evidence>
<sequence>MILTFCKDQISTILSSKTERAYPKTRNAETPPYSINATKSHHPSKGTLEGNGSASVGTITTFRIGSGTSSKNPT</sequence>
<dbReference type="RefSeq" id="WP_118967812.1">
    <property type="nucleotide sequence ID" value="NZ_QHCT01000001.1"/>
</dbReference>
<comment type="caution">
    <text evidence="2">The sequence shown here is derived from an EMBL/GenBank/DDBJ whole genome shotgun (WGS) entry which is preliminary data.</text>
</comment>
<dbReference type="AlphaFoldDB" id="A0A396ZH60"/>
<accession>A0A396ZH60</accession>
<reference evidence="3" key="1">
    <citation type="submission" date="2018-05" db="EMBL/GenBank/DDBJ databases">
        <title>Leptospira yasudae sp. nov. and Leptospira stimsonii sp. nov., two pathogenic species of the genus Leptospira isolated from environmental sources.</title>
        <authorList>
            <person name="Casanovas-Massana A."/>
            <person name="Hamond C."/>
            <person name="Santos L.A."/>
            <person name="Hacker K.P."/>
            <person name="Balassiano I."/>
            <person name="Medeiros M.A."/>
            <person name="Reis M.G."/>
            <person name="Ko A.I."/>
            <person name="Wunder E.A."/>
        </authorList>
    </citation>
    <scope>NUCLEOTIDE SEQUENCE [LARGE SCALE GENOMIC DNA]</scope>
    <source>
        <strain evidence="3">Yale</strain>
    </source>
</reference>